<reference evidence="1 2" key="1">
    <citation type="submission" date="2015-09" db="EMBL/GenBank/DDBJ databases">
        <authorList>
            <consortium name="Pathogen Informatics"/>
        </authorList>
    </citation>
    <scope>NUCLEOTIDE SEQUENCE [LARGE SCALE GENOMIC DNA]</scope>
    <source>
        <strain evidence="1 2">2789STDY5834846</strain>
    </source>
</reference>
<accession>A0A642MPH5</accession>
<protein>
    <recommendedName>
        <fullName evidence="3">Phage protein</fullName>
    </recommendedName>
</protein>
<evidence type="ECO:0000313" key="1">
    <source>
        <dbReference type="EMBL" id="CUQ09787.1"/>
    </source>
</evidence>
<evidence type="ECO:0008006" key="3">
    <source>
        <dbReference type="Google" id="ProtNLM"/>
    </source>
</evidence>
<dbReference type="Proteomes" id="UP000095606">
    <property type="component" value="Unassembled WGS sequence"/>
</dbReference>
<accession>A0A174TP47</accession>
<evidence type="ECO:0000313" key="2">
    <source>
        <dbReference type="Proteomes" id="UP000095606"/>
    </source>
</evidence>
<name>A0A174TP47_9BACE</name>
<dbReference type="AlphaFoldDB" id="A0A174TP47"/>
<dbReference type="RefSeq" id="WP_055271030.1">
    <property type="nucleotide sequence ID" value="NZ_CAJTBQ010000034.1"/>
</dbReference>
<proteinExistence type="predicted"/>
<dbReference type="EMBL" id="CZAE01000025">
    <property type="protein sequence ID" value="CUQ09787.1"/>
    <property type="molecule type" value="Genomic_DNA"/>
</dbReference>
<organism evidence="1 2">
    <name type="scientific">Bacteroides faecis</name>
    <dbReference type="NCBI Taxonomy" id="674529"/>
    <lineage>
        <taxon>Bacteria</taxon>
        <taxon>Pseudomonadati</taxon>
        <taxon>Bacteroidota</taxon>
        <taxon>Bacteroidia</taxon>
        <taxon>Bacteroidales</taxon>
        <taxon>Bacteroidaceae</taxon>
        <taxon>Bacteroides</taxon>
    </lineage>
</organism>
<sequence>MTQEKFIALSKEKVAKLNKGSKEAEEAWRAGYLYLAEQLRTSFNNKTQLYFLEEVEEIVEDSYELDEFE</sequence>
<gene>
    <name evidence="1" type="ORF">ERS852461_04215</name>
</gene>